<dbReference type="Gene3D" id="3.30.70.2970">
    <property type="entry name" value="Protein of unknown function (DUF541), domain 2"/>
    <property type="match status" value="1"/>
</dbReference>
<dbReference type="RefSeq" id="WP_084200222.1">
    <property type="nucleotide sequence ID" value="NZ_BMYL01000001.1"/>
</dbReference>
<dbReference type="InterPro" id="IPR052022">
    <property type="entry name" value="26kDa_periplasmic_antigen"/>
</dbReference>
<proteinExistence type="predicted"/>
<evidence type="ECO:0000256" key="1">
    <source>
        <dbReference type="SAM" id="SignalP"/>
    </source>
</evidence>
<protein>
    <submittedName>
        <fullName evidence="2">SIMPL domain-containing protein</fullName>
    </submittedName>
</protein>
<dbReference type="Gene3D" id="3.30.110.170">
    <property type="entry name" value="Protein of unknown function (DUF541), domain 1"/>
    <property type="match status" value="1"/>
</dbReference>
<keyword evidence="1" id="KW-0732">Signal</keyword>
<evidence type="ECO:0000313" key="3">
    <source>
        <dbReference type="Proteomes" id="UP000235162"/>
    </source>
</evidence>
<comment type="caution">
    <text evidence="2">The sequence shown here is derived from an EMBL/GenBank/DDBJ whole genome shotgun (WGS) entry which is preliminary data.</text>
</comment>
<gene>
    <name evidence="2" type="ORF">C0029_04125</name>
</gene>
<organism evidence="2 3">
    <name type="scientific">Halioglobus japonicus</name>
    <dbReference type="NCBI Taxonomy" id="930805"/>
    <lineage>
        <taxon>Bacteria</taxon>
        <taxon>Pseudomonadati</taxon>
        <taxon>Pseudomonadota</taxon>
        <taxon>Gammaproteobacteria</taxon>
        <taxon>Cellvibrionales</taxon>
        <taxon>Halieaceae</taxon>
        <taxon>Halioglobus</taxon>
    </lineage>
</organism>
<dbReference type="PANTHER" id="PTHR34387">
    <property type="entry name" value="SLR1258 PROTEIN"/>
    <property type="match status" value="1"/>
</dbReference>
<dbReference type="PANTHER" id="PTHR34387:SF1">
    <property type="entry name" value="PERIPLASMIC IMMUNOGENIC PROTEIN"/>
    <property type="match status" value="1"/>
</dbReference>
<reference evidence="2 3" key="1">
    <citation type="submission" date="2018-01" db="EMBL/GenBank/DDBJ databases">
        <title>The draft genome sequence of Halioglobus japonicus S1-36.</title>
        <authorList>
            <person name="Du Z.-J."/>
            <person name="Shi M.-J."/>
        </authorList>
    </citation>
    <scope>NUCLEOTIDE SEQUENCE [LARGE SCALE GENOMIC DNA]</scope>
    <source>
        <strain evidence="2 3">S1-36</strain>
    </source>
</reference>
<dbReference type="Pfam" id="PF04402">
    <property type="entry name" value="SIMPL"/>
    <property type="match status" value="1"/>
</dbReference>
<dbReference type="Proteomes" id="UP000235162">
    <property type="component" value="Unassembled WGS sequence"/>
</dbReference>
<dbReference type="AlphaFoldDB" id="A0AAP8SPN0"/>
<dbReference type="InterPro" id="IPR007497">
    <property type="entry name" value="SIMPL/DUF541"/>
</dbReference>
<feature type="chain" id="PRO_5043046819" evidence="1">
    <location>
        <begin position="25"/>
        <end position="236"/>
    </location>
</feature>
<name>A0AAP8SPN0_9GAMM</name>
<dbReference type="EMBL" id="PKUR01000001">
    <property type="protein sequence ID" value="PLW87766.1"/>
    <property type="molecule type" value="Genomic_DNA"/>
</dbReference>
<feature type="signal peptide" evidence="1">
    <location>
        <begin position="1"/>
        <end position="24"/>
    </location>
</feature>
<dbReference type="KEGG" id="hja:BST95_14060"/>
<evidence type="ECO:0000313" key="2">
    <source>
        <dbReference type="EMBL" id="PLW87766.1"/>
    </source>
</evidence>
<sequence length="236" mass="24772">MSRLLQILAVCGLVLLFNASQVKAEVTAAIHATGQAEARLAPDMATLELSVAREAKTAREALDANSAAMGRVIAAMRDQGVADGDLQTSNFSIQPRYVYPSNRSEKPPQLVGYRVRNSLTVVVRDLDQLGALLDKSVSLGVNEGGNVSFGNTDPSAAIDKARAAAVKDALRRAGTMAEAAGVKLGDILSLSEQSGMSHPRPIPMARMAAAEADSVPMVAGENSYQVTVQLSIAIDQ</sequence>
<dbReference type="GO" id="GO:0006974">
    <property type="term" value="P:DNA damage response"/>
    <property type="evidence" value="ECO:0007669"/>
    <property type="project" value="TreeGrafter"/>
</dbReference>
<accession>A0AAP8SPN0</accession>
<keyword evidence="3" id="KW-1185">Reference proteome</keyword>